<evidence type="ECO:0000313" key="2">
    <source>
        <dbReference type="EMBL" id="RDX39745.1"/>
    </source>
</evidence>
<organism evidence="2 3">
    <name type="scientific">Lentinus brumalis</name>
    <dbReference type="NCBI Taxonomy" id="2498619"/>
    <lineage>
        <taxon>Eukaryota</taxon>
        <taxon>Fungi</taxon>
        <taxon>Dikarya</taxon>
        <taxon>Basidiomycota</taxon>
        <taxon>Agaricomycotina</taxon>
        <taxon>Agaricomycetes</taxon>
        <taxon>Polyporales</taxon>
        <taxon>Polyporaceae</taxon>
        <taxon>Lentinus</taxon>
    </lineage>
</organism>
<dbReference type="EMBL" id="KZ857657">
    <property type="protein sequence ID" value="RDX39745.1"/>
    <property type="molecule type" value="Genomic_DNA"/>
</dbReference>
<keyword evidence="3" id="KW-1185">Reference proteome</keyword>
<protein>
    <submittedName>
        <fullName evidence="2">Uncharacterized protein</fullName>
    </submittedName>
</protein>
<accession>A0A371CHI2</accession>
<dbReference type="AlphaFoldDB" id="A0A371CHI2"/>
<evidence type="ECO:0000256" key="1">
    <source>
        <dbReference type="SAM" id="MobiDB-lite"/>
    </source>
</evidence>
<gene>
    <name evidence="2" type="ORF">OH76DRAFT_1413383</name>
</gene>
<name>A0A371CHI2_9APHY</name>
<dbReference type="Proteomes" id="UP000256964">
    <property type="component" value="Unassembled WGS sequence"/>
</dbReference>
<sequence>MPGQTSTHKSIALSRLSTVRTSVPLSRPTARQALALTSIRRSGCMSGQSSARRSVVMSHWSTARTSVPLSRLTA</sequence>
<feature type="region of interest" description="Disordered" evidence="1">
    <location>
        <begin position="1"/>
        <end position="24"/>
    </location>
</feature>
<evidence type="ECO:0000313" key="3">
    <source>
        <dbReference type="Proteomes" id="UP000256964"/>
    </source>
</evidence>
<reference evidence="2 3" key="1">
    <citation type="journal article" date="2018" name="Biotechnol. Biofuels">
        <title>Integrative visual omics of the white-rot fungus Polyporus brumalis exposes the biotechnological potential of its oxidative enzymes for delignifying raw plant biomass.</title>
        <authorList>
            <person name="Miyauchi S."/>
            <person name="Rancon A."/>
            <person name="Drula E."/>
            <person name="Hage H."/>
            <person name="Chaduli D."/>
            <person name="Favel A."/>
            <person name="Grisel S."/>
            <person name="Henrissat B."/>
            <person name="Herpoel-Gimbert I."/>
            <person name="Ruiz-Duenas F.J."/>
            <person name="Chevret D."/>
            <person name="Hainaut M."/>
            <person name="Lin J."/>
            <person name="Wang M."/>
            <person name="Pangilinan J."/>
            <person name="Lipzen A."/>
            <person name="Lesage-Meessen L."/>
            <person name="Navarro D."/>
            <person name="Riley R."/>
            <person name="Grigoriev I.V."/>
            <person name="Zhou S."/>
            <person name="Raouche S."/>
            <person name="Rosso M.N."/>
        </authorList>
    </citation>
    <scope>NUCLEOTIDE SEQUENCE [LARGE SCALE GENOMIC DNA]</scope>
    <source>
        <strain evidence="2 3">BRFM 1820</strain>
    </source>
</reference>
<proteinExistence type="predicted"/>